<dbReference type="Gene3D" id="3.40.50.300">
    <property type="entry name" value="P-loop containing nucleotide triphosphate hydrolases"/>
    <property type="match status" value="1"/>
</dbReference>
<dbReference type="InterPro" id="IPR005225">
    <property type="entry name" value="Small_GTP-bd"/>
</dbReference>
<dbReference type="AlphaFoldDB" id="A0A9D1HHF6"/>
<evidence type="ECO:0000256" key="3">
    <source>
        <dbReference type="PIRNR" id="PIRNR036409"/>
    </source>
</evidence>
<dbReference type="PIRSF" id="PIRSF036409">
    <property type="entry name" value="EutP_PduV"/>
    <property type="match status" value="1"/>
</dbReference>
<dbReference type="PANTHER" id="PTHR40453:SF1">
    <property type="entry name" value="PROTEIN YOEF"/>
    <property type="match status" value="1"/>
</dbReference>
<sequence length="149" mass="16541">MKKLMMIGKVGCGKTTLTQYLNNKELSYKKTQALEIVGDVIDTPGEYVERRSYYQALAVTSVDVDVVLLLQDPTDMTFALAPGLKTMFQKPMVGAITKVDKVTDPKQMDRARKILELCGAEPIFTISSVTGEGIDGLIRYIEDLDTDEK</sequence>
<evidence type="ECO:0000256" key="2">
    <source>
        <dbReference type="ARBA" id="ARBA00023134"/>
    </source>
</evidence>
<dbReference type="InterPro" id="IPR012381">
    <property type="entry name" value="EutP_PduV"/>
</dbReference>
<comment type="caution">
    <text evidence="4">The sequence shown here is derived from an EMBL/GenBank/DDBJ whole genome shotgun (WGS) entry which is preliminary data.</text>
</comment>
<dbReference type="GO" id="GO:0005524">
    <property type="term" value="F:ATP binding"/>
    <property type="evidence" value="ECO:0007669"/>
    <property type="project" value="UniProtKB-UniRule"/>
</dbReference>
<dbReference type="Proteomes" id="UP000824164">
    <property type="component" value="Unassembled WGS sequence"/>
</dbReference>
<dbReference type="Pfam" id="PF10662">
    <property type="entry name" value="PduV-EutP"/>
    <property type="match status" value="1"/>
</dbReference>
<organism evidence="4 5">
    <name type="scientific">Candidatus Onthocola gallistercoris</name>
    <dbReference type="NCBI Taxonomy" id="2840876"/>
    <lineage>
        <taxon>Bacteria</taxon>
        <taxon>Bacillati</taxon>
        <taxon>Bacillota</taxon>
        <taxon>Bacilli</taxon>
        <taxon>Candidatus Onthocola</taxon>
    </lineage>
</organism>
<dbReference type="InterPro" id="IPR027417">
    <property type="entry name" value="P-loop_NTPase"/>
</dbReference>
<dbReference type="EMBL" id="DVLT01000045">
    <property type="protein sequence ID" value="HIU03024.1"/>
    <property type="molecule type" value="Genomic_DNA"/>
</dbReference>
<dbReference type="SUPFAM" id="SSF52540">
    <property type="entry name" value="P-loop containing nucleoside triphosphate hydrolases"/>
    <property type="match status" value="1"/>
</dbReference>
<reference evidence="4" key="2">
    <citation type="journal article" date="2021" name="PeerJ">
        <title>Extensive microbial diversity within the chicken gut microbiome revealed by metagenomics and culture.</title>
        <authorList>
            <person name="Gilroy R."/>
            <person name="Ravi A."/>
            <person name="Getino M."/>
            <person name="Pursley I."/>
            <person name="Horton D.L."/>
            <person name="Alikhan N.F."/>
            <person name="Baker D."/>
            <person name="Gharbi K."/>
            <person name="Hall N."/>
            <person name="Watson M."/>
            <person name="Adriaenssens E.M."/>
            <person name="Foster-Nyarko E."/>
            <person name="Jarju S."/>
            <person name="Secka A."/>
            <person name="Antonio M."/>
            <person name="Oren A."/>
            <person name="Chaudhuri R.R."/>
            <person name="La Ragione R."/>
            <person name="Hildebrand F."/>
            <person name="Pallen M.J."/>
        </authorList>
    </citation>
    <scope>NUCLEOTIDE SEQUENCE</scope>
    <source>
        <strain evidence="4">CHK187-14744</strain>
    </source>
</reference>
<dbReference type="PANTHER" id="PTHR40453">
    <property type="entry name" value="PROTEIN YOEF"/>
    <property type="match status" value="1"/>
</dbReference>
<dbReference type="GO" id="GO:0006576">
    <property type="term" value="P:biogenic amine metabolic process"/>
    <property type="evidence" value="ECO:0007669"/>
    <property type="project" value="InterPro"/>
</dbReference>
<evidence type="ECO:0000313" key="4">
    <source>
        <dbReference type="EMBL" id="HIU03024.1"/>
    </source>
</evidence>
<keyword evidence="2" id="KW-0342">GTP-binding</keyword>
<proteinExistence type="inferred from homology"/>
<dbReference type="NCBIfam" id="TIGR02528">
    <property type="entry name" value="EutP"/>
    <property type="match status" value="1"/>
</dbReference>
<dbReference type="NCBIfam" id="TIGR00231">
    <property type="entry name" value="small_GTP"/>
    <property type="match status" value="1"/>
</dbReference>
<name>A0A9D1HHF6_9FIRM</name>
<evidence type="ECO:0000256" key="1">
    <source>
        <dbReference type="ARBA" id="ARBA00022741"/>
    </source>
</evidence>
<comment type="similarity">
    <text evidence="3">Belongs to the EutP/PduV family.</text>
</comment>
<gene>
    <name evidence="4" type="primary">eutP</name>
    <name evidence="4" type="ORF">IAB63_07210</name>
</gene>
<dbReference type="CDD" id="cd00882">
    <property type="entry name" value="Ras_like_GTPase"/>
    <property type="match status" value="1"/>
</dbReference>
<accession>A0A9D1HHF6</accession>
<protein>
    <submittedName>
        <fullName evidence="4">EutP/PduV family microcompartment system protein</fullName>
    </submittedName>
</protein>
<reference evidence="4" key="1">
    <citation type="submission" date="2020-10" db="EMBL/GenBank/DDBJ databases">
        <authorList>
            <person name="Gilroy R."/>
        </authorList>
    </citation>
    <scope>NUCLEOTIDE SEQUENCE</scope>
    <source>
        <strain evidence="4">CHK187-14744</strain>
    </source>
</reference>
<dbReference type="GO" id="GO:0005525">
    <property type="term" value="F:GTP binding"/>
    <property type="evidence" value="ECO:0007669"/>
    <property type="project" value="UniProtKB-KW"/>
</dbReference>
<evidence type="ECO:0000313" key="5">
    <source>
        <dbReference type="Proteomes" id="UP000824164"/>
    </source>
</evidence>
<keyword evidence="1 3" id="KW-0547">Nucleotide-binding</keyword>